<gene>
    <name evidence="1" type="ORF">METH_12035</name>
</gene>
<reference evidence="1 2" key="1">
    <citation type="submission" date="2013-09" db="EMBL/GenBank/DDBJ databases">
        <authorList>
            <consortium name="DOE Joint Genome Institute"/>
            <person name="Klenk H.-P."/>
            <person name="Huntemann M."/>
            <person name="Han J."/>
            <person name="Chen A."/>
            <person name="Kyrpides N."/>
            <person name="Mavromatis K."/>
            <person name="Markowitz V."/>
            <person name="Palaniappan K."/>
            <person name="Ivanova N."/>
            <person name="Schaumberg A."/>
            <person name="Pati A."/>
            <person name="Liolios K."/>
            <person name="Nordberg H.P."/>
            <person name="Cantor M.N."/>
            <person name="Hua S.X."/>
            <person name="Woyke T."/>
        </authorList>
    </citation>
    <scope>NUCLEOTIDE SEQUENCE [LARGE SCALE GENOMIC DNA]</scope>
    <source>
        <strain evidence="1 2">DSM 14336</strain>
    </source>
</reference>
<sequence length="313" mass="35065">MSHSAVKWGVVSTIKAEAAEILTFAAHYLDAGAHRLFLYLDAPCPDAYPLLKAHPKIRVVDCDDRYWQQKGRPARHQVRQASNANRAYRRQAKDVSWLLHCDVDEFLWSDSLPASRLAALPPETLCARVRPVEALAGGDGTAFKGYVAPARRGGPADQLYPRFGRVLRGGFLSHVQGKLFVRTGIDGLDLRIHNAFLGETENPGAAELGGMELCHFHAADWQSWISHYRYRLQKGSYRAELAPARPHEPGRITTHQLLSSIESDQGEAGLRTFFDEVCADSPDLRDRLRAAGLLKIRKLDLDRKRRKHFPESG</sequence>
<name>V9VWQ5_9RHOB</name>
<accession>V9VWQ5</accession>
<dbReference type="RefSeq" id="WP_024090641.1">
    <property type="nucleotide sequence ID" value="NC_023135.1"/>
</dbReference>
<keyword evidence="1" id="KW-0808">Transferase</keyword>
<dbReference type="GO" id="GO:0016740">
    <property type="term" value="F:transferase activity"/>
    <property type="evidence" value="ECO:0007669"/>
    <property type="project" value="UniProtKB-KW"/>
</dbReference>
<dbReference type="STRING" id="999552.METH_12035"/>
<protein>
    <submittedName>
        <fullName evidence="1">Glycosyl transferase family 2</fullName>
    </submittedName>
</protein>
<dbReference type="PATRIC" id="fig|999552.6.peg.2400"/>
<dbReference type="HOGENOM" id="CLU_071579_0_0_5"/>
<organism evidence="1 2">
    <name type="scientific">Leisingera methylohalidivorans DSM 14336</name>
    <dbReference type="NCBI Taxonomy" id="999552"/>
    <lineage>
        <taxon>Bacteria</taxon>
        <taxon>Pseudomonadati</taxon>
        <taxon>Pseudomonadota</taxon>
        <taxon>Alphaproteobacteria</taxon>
        <taxon>Rhodobacterales</taxon>
        <taxon>Roseobacteraceae</taxon>
        <taxon>Leisingera</taxon>
    </lineage>
</organism>
<dbReference type="OrthoDB" id="7203640at2"/>
<keyword evidence="2" id="KW-1185">Reference proteome</keyword>
<evidence type="ECO:0000313" key="1">
    <source>
        <dbReference type="EMBL" id="AHD01302.1"/>
    </source>
</evidence>
<evidence type="ECO:0000313" key="2">
    <source>
        <dbReference type="Proteomes" id="UP000018780"/>
    </source>
</evidence>
<dbReference type="EMBL" id="CP006773">
    <property type="protein sequence ID" value="AHD01302.1"/>
    <property type="molecule type" value="Genomic_DNA"/>
</dbReference>
<proteinExistence type="predicted"/>
<dbReference type="Pfam" id="PF13704">
    <property type="entry name" value="Glyco_tranf_2_4"/>
    <property type="match status" value="1"/>
</dbReference>
<dbReference type="AlphaFoldDB" id="V9VWQ5"/>
<dbReference type="Proteomes" id="UP000018780">
    <property type="component" value="Chromosome"/>
</dbReference>
<dbReference type="KEGG" id="lmd:METH_12035"/>